<comment type="caution">
    <text evidence="2">The sequence shown here is derived from an EMBL/GenBank/DDBJ whole genome shotgun (WGS) entry which is preliminary data.</text>
</comment>
<evidence type="ECO:0000313" key="2">
    <source>
        <dbReference type="EMBL" id="GAA4106433.1"/>
    </source>
</evidence>
<proteinExistence type="predicted"/>
<name>A0ABP7X9N9_9GAMM</name>
<accession>A0ABP7X9N9</accession>
<evidence type="ECO:0000313" key="3">
    <source>
        <dbReference type="Proteomes" id="UP001500392"/>
    </source>
</evidence>
<keyword evidence="1" id="KW-0472">Membrane</keyword>
<gene>
    <name evidence="2" type="ORF">GCM10022414_36930</name>
</gene>
<dbReference type="Proteomes" id="UP001500392">
    <property type="component" value="Unassembled WGS sequence"/>
</dbReference>
<keyword evidence="1" id="KW-1133">Transmembrane helix</keyword>
<feature type="transmembrane region" description="Helical" evidence="1">
    <location>
        <begin position="6"/>
        <end position="23"/>
    </location>
</feature>
<keyword evidence="3" id="KW-1185">Reference proteome</keyword>
<sequence length="150" mass="16877">MQNPLLKIFILASLALFGGLYYYSGQIEDHYSDNAGRYLNVALADISSWQTADLKGQLSRETLSQVSDEQLSKLCEDYAHLGQFQRMDELRFSRLSGALSMVSNPPKLSYSSNVHFEHGSAVMTATLTLENERFKLYNFNLGTPDQAPKE</sequence>
<protein>
    <recommendedName>
        <fullName evidence="4">DUF4019 domain-containing protein</fullName>
    </recommendedName>
</protein>
<keyword evidence="1" id="KW-0812">Transmembrane</keyword>
<evidence type="ECO:0008006" key="4">
    <source>
        <dbReference type="Google" id="ProtNLM"/>
    </source>
</evidence>
<dbReference type="EMBL" id="BAABDM010000013">
    <property type="protein sequence ID" value="GAA4106433.1"/>
    <property type="molecule type" value="Genomic_DNA"/>
</dbReference>
<reference evidence="3" key="1">
    <citation type="journal article" date="2019" name="Int. J. Syst. Evol. Microbiol.">
        <title>The Global Catalogue of Microorganisms (GCM) 10K type strain sequencing project: providing services to taxonomists for standard genome sequencing and annotation.</title>
        <authorList>
            <consortium name="The Broad Institute Genomics Platform"/>
            <consortium name="The Broad Institute Genome Sequencing Center for Infectious Disease"/>
            <person name="Wu L."/>
            <person name="Ma J."/>
        </authorList>
    </citation>
    <scope>NUCLEOTIDE SEQUENCE [LARGE SCALE GENOMIC DNA]</scope>
    <source>
        <strain evidence="3">JCM 17304</strain>
    </source>
</reference>
<organism evidence="2 3">
    <name type="scientific">Zhongshania borealis</name>
    <dbReference type="NCBI Taxonomy" id="889488"/>
    <lineage>
        <taxon>Bacteria</taxon>
        <taxon>Pseudomonadati</taxon>
        <taxon>Pseudomonadota</taxon>
        <taxon>Gammaproteobacteria</taxon>
        <taxon>Cellvibrionales</taxon>
        <taxon>Spongiibacteraceae</taxon>
        <taxon>Zhongshania</taxon>
    </lineage>
</organism>
<evidence type="ECO:0000256" key="1">
    <source>
        <dbReference type="SAM" id="Phobius"/>
    </source>
</evidence>
<dbReference type="RefSeq" id="WP_344938917.1">
    <property type="nucleotide sequence ID" value="NZ_BAABDM010000013.1"/>
</dbReference>